<keyword evidence="4" id="KW-0547">Nucleotide-binding</keyword>
<keyword evidence="6 8" id="KW-1133">Transmembrane helix</keyword>
<organism evidence="11">
    <name type="scientific">Aureococcus anophagefferens</name>
    <name type="common">Harmful bloom alga</name>
    <dbReference type="NCBI Taxonomy" id="44056"/>
    <lineage>
        <taxon>Eukaryota</taxon>
        <taxon>Sar</taxon>
        <taxon>Stramenopiles</taxon>
        <taxon>Ochrophyta</taxon>
        <taxon>Pelagophyceae</taxon>
        <taxon>Pelagomonadales</taxon>
        <taxon>Pelagomonadaceae</taxon>
        <taxon>Aureococcus</taxon>
    </lineage>
</organism>
<comment type="subcellular location">
    <subcellularLocation>
        <location evidence="1">Membrane</location>
        <topology evidence="1">Multi-pass membrane protein</topology>
    </subcellularLocation>
</comment>
<evidence type="ECO:0000256" key="8">
    <source>
        <dbReference type="SAM" id="Phobius"/>
    </source>
</evidence>
<accession>F0YA38</accession>
<dbReference type="eggNOG" id="KOG0061">
    <property type="taxonomic scope" value="Eukaryota"/>
</dbReference>
<evidence type="ECO:0000256" key="7">
    <source>
        <dbReference type="ARBA" id="ARBA00023136"/>
    </source>
</evidence>
<evidence type="ECO:0000256" key="4">
    <source>
        <dbReference type="ARBA" id="ARBA00022741"/>
    </source>
</evidence>
<gene>
    <name evidence="10" type="primary">ABC1</name>
    <name evidence="10" type="ORF">AURANDRAFT_26658</name>
</gene>
<dbReference type="OMA" id="YWSFESI"/>
<dbReference type="GO" id="GO:0140359">
    <property type="term" value="F:ABC-type transporter activity"/>
    <property type="evidence" value="ECO:0007669"/>
    <property type="project" value="InterPro"/>
</dbReference>
<dbReference type="OrthoDB" id="66620at2759"/>
<keyword evidence="2" id="KW-0813">Transport</keyword>
<feature type="transmembrane region" description="Helical" evidence="8">
    <location>
        <begin position="416"/>
        <end position="443"/>
    </location>
</feature>
<proteinExistence type="predicted"/>
<dbReference type="KEGG" id="aaf:AURANDRAFT_26658"/>
<dbReference type="Gene3D" id="3.40.50.300">
    <property type="entry name" value="P-loop containing nucleotide triphosphate hydrolases"/>
    <property type="match status" value="1"/>
</dbReference>
<keyword evidence="11" id="KW-1185">Reference proteome</keyword>
<dbReference type="InterPro" id="IPR013525">
    <property type="entry name" value="ABC2_TM"/>
</dbReference>
<dbReference type="RefSeq" id="XP_009037428.1">
    <property type="nucleotide sequence ID" value="XM_009039180.1"/>
</dbReference>
<feature type="domain" description="ABC transporter" evidence="9">
    <location>
        <begin position="29"/>
        <end position="272"/>
    </location>
</feature>
<evidence type="ECO:0000256" key="3">
    <source>
        <dbReference type="ARBA" id="ARBA00022692"/>
    </source>
</evidence>
<dbReference type="SUPFAM" id="SSF52540">
    <property type="entry name" value="P-loop containing nucleoside triphosphate hydrolases"/>
    <property type="match status" value="1"/>
</dbReference>
<dbReference type="InParanoid" id="F0YA38"/>
<dbReference type="InterPro" id="IPR003439">
    <property type="entry name" value="ABC_transporter-like_ATP-bd"/>
</dbReference>
<dbReference type="EMBL" id="GL833129">
    <property type="protein sequence ID" value="EGB08070.1"/>
    <property type="molecule type" value="Genomic_DNA"/>
</dbReference>
<dbReference type="Pfam" id="PF01061">
    <property type="entry name" value="ABC2_membrane"/>
    <property type="match status" value="1"/>
</dbReference>
<name>F0YA38_AURAN</name>
<dbReference type="SMART" id="SM00382">
    <property type="entry name" value="AAA"/>
    <property type="match status" value="1"/>
</dbReference>
<dbReference type="PROSITE" id="PS50893">
    <property type="entry name" value="ABC_TRANSPORTER_2"/>
    <property type="match status" value="1"/>
</dbReference>
<feature type="transmembrane region" description="Helical" evidence="8">
    <location>
        <begin position="557"/>
        <end position="579"/>
    </location>
</feature>
<feature type="transmembrane region" description="Helical" evidence="8">
    <location>
        <begin position="487"/>
        <end position="507"/>
    </location>
</feature>
<evidence type="ECO:0000313" key="11">
    <source>
        <dbReference type="Proteomes" id="UP000002729"/>
    </source>
</evidence>
<sequence>MCNPGYVEVVAGAAPSKDAVATAVSGLSVEWSALTVCVGPKRAEVLHGLTGRADRGALTAVLGPSGSGKSTLLAAISSRFERKVVVTGGSLRYDGAAWSRSAHKRRLAFVEQEDTLLGDLTVRQTLRFAAELRGAADPAARAAAAVAALGLESCADQPIGGANIQREISGGQRRRVSIGHELLLDPDLVLLDEPTSGSDRRLDSFAAARLFQLLKTMVRDGRTVLATLHQPTDAMFYAFDELHLLLDGAAAYAGPADGAIDALCAKRARPRGTPCADHLLDVLCTGDFDAVAKAPAAAAVAVAVAAPAADGGVLPWTAQYAILFRRSWLAHRLDLIDPMFLANIGSITLLCAALWSGRAAVRPRTDASVEDTVGLLFLQPVYWGFQMMIQALFAFPPAHDVLVKERAAGLYSVSAFFCARTTVDTVSACLVSPLFALLYYFAVGLRPAKLPWHCLVLFCNGLAAQSAGLAIGAWIADLKRAATFETVFMLTTMMCGGFYVANVPAWLDWLGYLSFTKYSFSAMLKVEFRGASYVDGGERRDVGDHTGLNVQVLQKPLYVDVLALLAFAAGFRVLSFVGLKRNT</sequence>
<dbReference type="AlphaFoldDB" id="F0YA38"/>
<dbReference type="GO" id="GO:0005524">
    <property type="term" value="F:ATP binding"/>
    <property type="evidence" value="ECO:0007669"/>
    <property type="project" value="UniProtKB-KW"/>
</dbReference>
<dbReference type="InterPro" id="IPR027417">
    <property type="entry name" value="P-loop_NTPase"/>
</dbReference>
<keyword evidence="5" id="KW-0067">ATP-binding</keyword>
<evidence type="ECO:0000256" key="2">
    <source>
        <dbReference type="ARBA" id="ARBA00022448"/>
    </source>
</evidence>
<evidence type="ECO:0000256" key="6">
    <source>
        <dbReference type="ARBA" id="ARBA00022989"/>
    </source>
</evidence>
<keyword evidence="3 8" id="KW-0812">Transmembrane</keyword>
<evidence type="ECO:0000259" key="9">
    <source>
        <dbReference type="PROSITE" id="PS50893"/>
    </source>
</evidence>
<evidence type="ECO:0000256" key="5">
    <source>
        <dbReference type="ARBA" id="ARBA00022840"/>
    </source>
</evidence>
<feature type="transmembrane region" description="Helical" evidence="8">
    <location>
        <begin position="455"/>
        <end position="475"/>
    </location>
</feature>
<keyword evidence="7 8" id="KW-0472">Membrane</keyword>
<dbReference type="Pfam" id="PF00005">
    <property type="entry name" value="ABC_tran"/>
    <property type="match status" value="1"/>
</dbReference>
<dbReference type="PANTHER" id="PTHR48041">
    <property type="entry name" value="ABC TRANSPORTER G FAMILY MEMBER 28"/>
    <property type="match status" value="1"/>
</dbReference>
<dbReference type="GO" id="GO:0016887">
    <property type="term" value="F:ATP hydrolysis activity"/>
    <property type="evidence" value="ECO:0007669"/>
    <property type="project" value="InterPro"/>
</dbReference>
<protein>
    <submittedName>
        <fullName evidence="10">Putative ABC transporter</fullName>
    </submittedName>
</protein>
<reference evidence="10 11" key="1">
    <citation type="journal article" date="2011" name="Proc. Natl. Acad. Sci. U.S.A.">
        <title>Niche of harmful alga Aureococcus anophagefferens revealed through ecogenomics.</title>
        <authorList>
            <person name="Gobler C.J."/>
            <person name="Berry D.L."/>
            <person name="Dyhrman S.T."/>
            <person name="Wilhelm S.W."/>
            <person name="Salamov A."/>
            <person name="Lobanov A.V."/>
            <person name="Zhang Y."/>
            <person name="Collier J.L."/>
            <person name="Wurch L.L."/>
            <person name="Kustka A.B."/>
            <person name="Dill B.D."/>
            <person name="Shah M."/>
            <person name="VerBerkmoes N.C."/>
            <person name="Kuo A."/>
            <person name="Terry A."/>
            <person name="Pangilinan J."/>
            <person name="Lindquist E.A."/>
            <person name="Lucas S."/>
            <person name="Paulsen I.T."/>
            <person name="Hattenrath-Lehmann T.K."/>
            <person name="Talmage S.C."/>
            <person name="Walker E.A."/>
            <person name="Koch F."/>
            <person name="Burson A.M."/>
            <person name="Marcoval M.A."/>
            <person name="Tang Y.Z."/>
            <person name="Lecleir G.R."/>
            <person name="Coyne K.J."/>
            <person name="Berg G.M."/>
            <person name="Bertrand E.M."/>
            <person name="Saito M.A."/>
            <person name="Gladyshev V.N."/>
            <person name="Grigoriev I.V."/>
        </authorList>
    </citation>
    <scope>NUCLEOTIDE SEQUENCE [LARGE SCALE GENOMIC DNA]</scope>
    <source>
        <strain evidence="11">CCMP 1984</strain>
    </source>
</reference>
<dbReference type="Proteomes" id="UP000002729">
    <property type="component" value="Unassembled WGS sequence"/>
</dbReference>
<feature type="transmembrane region" description="Helical" evidence="8">
    <location>
        <begin position="335"/>
        <end position="355"/>
    </location>
</feature>
<dbReference type="InterPro" id="IPR003593">
    <property type="entry name" value="AAA+_ATPase"/>
</dbReference>
<dbReference type="GO" id="GO:0016020">
    <property type="term" value="C:membrane"/>
    <property type="evidence" value="ECO:0007669"/>
    <property type="project" value="UniProtKB-SubCell"/>
</dbReference>
<evidence type="ECO:0000313" key="10">
    <source>
        <dbReference type="EMBL" id="EGB08070.1"/>
    </source>
</evidence>
<evidence type="ECO:0000256" key="1">
    <source>
        <dbReference type="ARBA" id="ARBA00004141"/>
    </source>
</evidence>
<dbReference type="GeneID" id="20220241"/>
<dbReference type="InterPro" id="IPR050352">
    <property type="entry name" value="ABCG_transporters"/>
</dbReference>
<dbReference type="PANTHER" id="PTHR48041:SF111">
    <property type="entry name" value="ABC TRANSPORTER G FAMILY MEMBER 14"/>
    <property type="match status" value="1"/>
</dbReference>